<dbReference type="EMBL" id="CVRI01000038">
    <property type="protein sequence ID" value="CRK94403.1"/>
    <property type="molecule type" value="Genomic_DNA"/>
</dbReference>
<evidence type="ECO:0000313" key="2">
    <source>
        <dbReference type="Proteomes" id="UP000183832"/>
    </source>
</evidence>
<dbReference type="OrthoDB" id="7784636at2759"/>
<dbReference type="STRING" id="568069.A0A1J1I2G5"/>
<dbReference type="AlphaFoldDB" id="A0A1J1I2G5"/>
<proteinExistence type="predicted"/>
<gene>
    <name evidence="1" type="ORF">CLUMA_CG007910</name>
</gene>
<name>A0A1J1I2G5_9DIPT</name>
<protein>
    <submittedName>
        <fullName evidence="1">CLUMA_CG007910, isoform A</fullName>
    </submittedName>
</protein>
<organism evidence="1 2">
    <name type="scientific">Clunio marinus</name>
    <dbReference type="NCBI Taxonomy" id="568069"/>
    <lineage>
        <taxon>Eukaryota</taxon>
        <taxon>Metazoa</taxon>
        <taxon>Ecdysozoa</taxon>
        <taxon>Arthropoda</taxon>
        <taxon>Hexapoda</taxon>
        <taxon>Insecta</taxon>
        <taxon>Pterygota</taxon>
        <taxon>Neoptera</taxon>
        <taxon>Endopterygota</taxon>
        <taxon>Diptera</taxon>
        <taxon>Nematocera</taxon>
        <taxon>Chironomoidea</taxon>
        <taxon>Chironomidae</taxon>
        <taxon>Clunio</taxon>
    </lineage>
</organism>
<evidence type="ECO:0000313" key="1">
    <source>
        <dbReference type="EMBL" id="CRK94403.1"/>
    </source>
</evidence>
<accession>A0A1J1I2G5</accession>
<dbReference type="Proteomes" id="UP000183832">
    <property type="component" value="Unassembled WGS sequence"/>
</dbReference>
<reference evidence="1 2" key="1">
    <citation type="submission" date="2015-04" db="EMBL/GenBank/DDBJ databases">
        <authorList>
            <person name="Syromyatnikov M.Y."/>
            <person name="Popov V.N."/>
        </authorList>
    </citation>
    <scope>NUCLEOTIDE SEQUENCE [LARGE SCALE GENOMIC DNA]</scope>
</reference>
<keyword evidence="2" id="KW-1185">Reference proteome</keyword>
<sequence length="107" mass="12152">MYKQRKHICNSSNCVISSVEMESLVDNNDSNDFVHDTSKLLKLLESVNNVTDSTTLQSMINLYLKDLLETPYVLMVPLLPASEEGLIQVVNDQVLEKDFRFSVSIEL</sequence>